<comment type="caution">
    <text evidence="2">The sequence shown here is derived from an EMBL/GenBank/DDBJ whole genome shotgun (WGS) entry which is preliminary data.</text>
</comment>
<feature type="non-terminal residue" evidence="2">
    <location>
        <position position="443"/>
    </location>
</feature>
<dbReference type="PANTHER" id="PTHR45527:SF1">
    <property type="entry name" value="FATTY ACID SYNTHASE"/>
    <property type="match status" value="1"/>
</dbReference>
<feature type="domain" description="Condensation" evidence="1">
    <location>
        <begin position="5"/>
        <end position="420"/>
    </location>
</feature>
<gene>
    <name evidence="2" type="ORF">KYY02_32830</name>
</gene>
<sequence length="443" mass="48123">HYDHEGTDVYTAQVELDLEGRLEEAALREAWTALLRRHANLRAAFVPDTADVPVQVIVRDPELPWRTVDLRALPETDAEAEAGRTAAEERAKRLDPARAPLMRLTLLHLSDTRHRLVLTNHHILFDGWSVPVLAKELFTLYAGGAGAELPPPTPYGDYLAWLAAQDGQAAERAWADALDGVEEPTLLVPDATAGAPGVPARIGAELPAPAVTALRRLARDRGLTVNTLVQGAWALLLSRLTGRDDVVFGTTVSGRPAEIPGIESMAGLFINTLPVRVVLDPAERLAGLLLRVQTAQSKLLAHQHVGLSRINRLSGLPQLFDTLVVFENYPVAEGSLPSSGLVVSGSKVHDATHYPVTLAAGLRDDELWLRLHYMPHLLTEEAARTLAGRFVALLRTLAEDPARPSGTVEVLTAEERRRILVDWNDVDADSVRPATSVVEAFAA</sequence>
<dbReference type="Proteomes" id="UP001567537">
    <property type="component" value="Unassembled WGS sequence"/>
</dbReference>
<evidence type="ECO:0000259" key="1">
    <source>
        <dbReference type="Pfam" id="PF00668"/>
    </source>
</evidence>
<dbReference type="Pfam" id="PF00668">
    <property type="entry name" value="Condensation"/>
    <property type="match status" value="1"/>
</dbReference>
<feature type="non-terminal residue" evidence="2">
    <location>
        <position position="1"/>
    </location>
</feature>
<dbReference type="SUPFAM" id="SSF52777">
    <property type="entry name" value="CoA-dependent acyltransferases"/>
    <property type="match status" value="2"/>
</dbReference>
<accession>A0ABV4J8J5</accession>
<reference evidence="2 3" key="1">
    <citation type="journal article" date="2021" name="Res Sq">
        <title>Streptomyces Pimoensis sp. nov., Isolated From the Taklimakan Desert in Xinjiang, China.</title>
        <authorList>
            <person name="Zhang P."/>
            <person name="Luo X."/>
            <person name="Luo X."/>
            <person name="Liu Z."/>
            <person name="Xia Z."/>
            <person name="Wan C."/>
            <person name="zhang L."/>
        </authorList>
    </citation>
    <scope>NUCLEOTIDE SEQUENCE [LARGE SCALE GENOMIC DNA]</scope>
    <source>
        <strain evidence="2 3">TRM75549</strain>
    </source>
</reference>
<dbReference type="Gene3D" id="3.30.559.30">
    <property type="entry name" value="Nonribosomal peptide synthetase, condensation domain"/>
    <property type="match status" value="1"/>
</dbReference>
<proteinExistence type="predicted"/>
<evidence type="ECO:0000313" key="2">
    <source>
        <dbReference type="EMBL" id="MEZ3183269.1"/>
    </source>
</evidence>
<dbReference type="CDD" id="cd19543">
    <property type="entry name" value="DCL_NRPS"/>
    <property type="match status" value="1"/>
</dbReference>
<dbReference type="PANTHER" id="PTHR45527">
    <property type="entry name" value="NONRIBOSOMAL PEPTIDE SYNTHETASE"/>
    <property type="match status" value="1"/>
</dbReference>
<dbReference type="Gene3D" id="3.30.559.10">
    <property type="entry name" value="Chloramphenicol acetyltransferase-like domain"/>
    <property type="match status" value="1"/>
</dbReference>
<evidence type="ECO:0000313" key="3">
    <source>
        <dbReference type="Proteomes" id="UP001567537"/>
    </source>
</evidence>
<dbReference type="RefSeq" id="WP_371244864.1">
    <property type="nucleotide sequence ID" value="NZ_JAHWZY010000120.1"/>
</dbReference>
<dbReference type="InterPro" id="IPR023213">
    <property type="entry name" value="CAT-like_dom_sf"/>
</dbReference>
<dbReference type="InterPro" id="IPR001242">
    <property type="entry name" value="Condensation_dom"/>
</dbReference>
<keyword evidence="3" id="KW-1185">Reference proteome</keyword>
<protein>
    <submittedName>
        <fullName evidence="2">Non-ribosomal peptide synthetase</fullName>
    </submittedName>
</protein>
<organism evidence="2 3">
    <name type="scientific">Streptomyces pimonensis</name>
    <dbReference type="NCBI Taxonomy" id="2860288"/>
    <lineage>
        <taxon>Bacteria</taxon>
        <taxon>Bacillati</taxon>
        <taxon>Actinomycetota</taxon>
        <taxon>Actinomycetes</taxon>
        <taxon>Kitasatosporales</taxon>
        <taxon>Streptomycetaceae</taxon>
        <taxon>Streptomyces</taxon>
    </lineage>
</organism>
<name>A0ABV4J8J5_9ACTN</name>
<dbReference type="EMBL" id="JAHWZY010000120">
    <property type="protein sequence ID" value="MEZ3183269.1"/>
    <property type="molecule type" value="Genomic_DNA"/>
</dbReference>